<organism evidence="2 3">
    <name type="scientific">Sphaerulina musiva (strain SO2202)</name>
    <name type="common">Poplar stem canker fungus</name>
    <name type="synonym">Septoria musiva</name>
    <dbReference type="NCBI Taxonomy" id="692275"/>
    <lineage>
        <taxon>Eukaryota</taxon>
        <taxon>Fungi</taxon>
        <taxon>Dikarya</taxon>
        <taxon>Ascomycota</taxon>
        <taxon>Pezizomycotina</taxon>
        <taxon>Dothideomycetes</taxon>
        <taxon>Dothideomycetidae</taxon>
        <taxon>Mycosphaerellales</taxon>
        <taxon>Mycosphaerellaceae</taxon>
        <taxon>Sphaerulina</taxon>
    </lineage>
</organism>
<protein>
    <recommendedName>
        <fullName evidence="4">Impact N-terminal domain-containing protein</fullName>
    </recommendedName>
</protein>
<dbReference type="eggNOG" id="KOG3299">
    <property type="taxonomic scope" value="Eukaryota"/>
</dbReference>
<keyword evidence="3" id="KW-1185">Reference proteome</keyword>
<dbReference type="GeneID" id="27900143"/>
<dbReference type="HOGENOM" id="CLU_031573_1_0_1"/>
<dbReference type="STRING" id="692275.M3CDI3"/>
<dbReference type="OMA" id="ELDKRAW"/>
<reference evidence="2 3" key="1">
    <citation type="journal article" date="2012" name="PLoS Pathog.">
        <title>Diverse lifestyles and strategies of plant pathogenesis encoded in the genomes of eighteen Dothideomycetes fungi.</title>
        <authorList>
            <person name="Ohm R.A."/>
            <person name="Feau N."/>
            <person name="Henrissat B."/>
            <person name="Schoch C.L."/>
            <person name="Horwitz B.A."/>
            <person name="Barry K.W."/>
            <person name="Condon B.J."/>
            <person name="Copeland A.C."/>
            <person name="Dhillon B."/>
            <person name="Glaser F."/>
            <person name="Hesse C.N."/>
            <person name="Kosti I."/>
            <person name="LaButti K."/>
            <person name="Lindquist E.A."/>
            <person name="Lucas S."/>
            <person name="Salamov A.A."/>
            <person name="Bradshaw R.E."/>
            <person name="Ciuffetti L."/>
            <person name="Hamelin R.C."/>
            <person name="Kema G.H.J."/>
            <person name="Lawrence C."/>
            <person name="Scott J.A."/>
            <person name="Spatafora J.W."/>
            <person name="Turgeon B.G."/>
            <person name="de Wit P.J.G.M."/>
            <person name="Zhong S."/>
            <person name="Goodwin S.B."/>
            <person name="Grigoriev I.V."/>
        </authorList>
    </citation>
    <scope>NUCLEOTIDE SEQUENCE [LARGE SCALE GENOMIC DNA]</scope>
    <source>
        <strain evidence="2 3">SO2202</strain>
    </source>
</reference>
<dbReference type="OrthoDB" id="514070at2759"/>
<evidence type="ECO:0000313" key="3">
    <source>
        <dbReference type="Proteomes" id="UP000016931"/>
    </source>
</evidence>
<accession>M3CDI3</accession>
<dbReference type="RefSeq" id="XP_016759222.1">
    <property type="nucleotide sequence ID" value="XM_016903006.1"/>
</dbReference>
<gene>
    <name evidence="2" type="ORF">SEPMUDRAFT_142593</name>
</gene>
<dbReference type="EMBL" id="KB456266">
    <property type="protein sequence ID" value="EMF11101.1"/>
    <property type="molecule type" value="Genomic_DNA"/>
</dbReference>
<sequence>MSATTDLQALLRFLSQDAKVPLATALSKVKKLQISNLDSTAKLAQTKPAELQAVFEDEKLVKQILAAAKRVSKKRAAAAGDDSVLLHPSPKKKKLKNESLFDDDDKPLTPANLEASLQLPYSTCNASELEKIILQTNRAPLVLAFVVILLKYTMPEQPLSSRLSLAQAYVSVTSRSRAVYLGIESGKSAEEEGFGEGQPVVSVAGKQITVLRRWGYEWKEEEEEVVVVEEMEDEQRRKKMVFEKGIGVGDGGAVAEDDSSGLEASQEEIPALWALDLEALKKKSGSSSKQPTGTQAGNHSGLPIYTPQSARAYLLKSFATPEVADGPAAKKLSATARFTEKETNLGKLLRALDLLYDSWTPTMSPAELDQKTWSWYAKVRPPVEDGVAGWGEKNQLKLADILALRCMTAT</sequence>
<name>M3CDI3_SPHMS</name>
<evidence type="ECO:0000256" key="1">
    <source>
        <dbReference type="SAM" id="MobiDB-lite"/>
    </source>
</evidence>
<evidence type="ECO:0000313" key="2">
    <source>
        <dbReference type="EMBL" id="EMF11101.1"/>
    </source>
</evidence>
<dbReference type="Proteomes" id="UP000016931">
    <property type="component" value="Unassembled WGS sequence"/>
</dbReference>
<feature type="compositionally biased region" description="Polar residues" evidence="1">
    <location>
        <begin position="285"/>
        <end position="298"/>
    </location>
</feature>
<dbReference type="AlphaFoldDB" id="M3CDI3"/>
<proteinExistence type="predicted"/>
<evidence type="ECO:0008006" key="4">
    <source>
        <dbReference type="Google" id="ProtNLM"/>
    </source>
</evidence>
<feature type="region of interest" description="Disordered" evidence="1">
    <location>
        <begin position="283"/>
        <end position="302"/>
    </location>
</feature>